<feature type="compositionally biased region" description="Acidic residues" evidence="1">
    <location>
        <begin position="158"/>
        <end position="175"/>
    </location>
</feature>
<dbReference type="AlphaFoldDB" id="A0AA90VCH3"/>
<name>A0AA90VCH3_9BACT</name>
<proteinExistence type="predicted"/>
<feature type="compositionally biased region" description="Polar residues" evidence="1">
    <location>
        <begin position="120"/>
        <end position="130"/>
    </location>
</feature>
<reference evidence="3" key="1">
    <citation type="submission" date="2019-09" db="EMBL/GenBank/DDBJ databases">
        <title>Distinct polysaccharide growth profiles of human intestinal Prevotella copri isolates.</title>
        <authorList>
            <person name="Fehlner-Peach H."/>
            <person name="Magnabosco C."/>
            <person name="Raghavan V."/>
            <person name="Scher J.U."/>
            <person name="Tett A."/>
            <person name="Cox L.M."/>
            <person name="Gottsegen C."/>
            <person name="Watters A."/>
            <person name="Wiltshire- Gordon J.D."/>
            <person name="Segata N."/>
            <person name="Bonneau R."/>
            <person name="Littman D.R."/>
        </authorList>
    </citation>
    <scope>NUCLEOTIDE SEQUENCE [LARGE SCALE GENOMIC DNA]</scope>
    <source>
        <strain evidence="3">BU41712</strain>
    </source>
</reference>
<dbReference type="RefSeq" id="WP_153093174.1">
    <property type="nucleotide sequence ID" value="NZ_VZBX01000047.1"/>
</dbReference>
<sequence>MISRREKLQLFNKLRGTVHAEADLALLEDANPRHPKLTRFARDPKRYADEILYALLDECDEGDIVDHRIYFEKLNENIDDTPVNDEQGPEGGSSDTSADDEQGPKGGSSDTSADDKQTPADGSSNTSTGEEQGPEGGSSDTSAEGKQIPDDGSSNTSTEEETPEGESQQEPEQPDTADHAEDSKKK</sequence>
<feature type="compositionally biased region" description="Basic and acidic residues" evidence="1">
    <location>
        <begin position="176"/>
        <end position="186"/>
    </location>
</feature>
<gene>
    <name evidence="2" type="ORF">F7D71_10750</name>
</gene>
<evidence type="ECO:0000313" key="3">
    <source>
        <dbReference type="Proteomes" id="UP000423156"/>
    </source>
</evidence>
<feature type="region of interest" description="Disordered" evidence="1">
    <location>
        <begin position="77"/>
        <end position="186"/>
    </location>
</feature>
<protein>
    <submittedName>
        <fullName evidence="2">Uncharacterized protein</fullName>
    </submittedName>
</protein>
<organism evidence="2 3">
    <name type="scientific">Segatella copri</name>
    <dbReference type="NCBI Taxonomy" id="165179"/>
    <lineage>
        <taxon>Bacteria</taxon>
        <taxon>Pseudomonadati</taxon>
        <taxon>Bacteroidota</taxon>
        <taxon>Bacteroidia</taxon>
        <taxon>Bacteroidales</taxon>
        <taxon>Prevotellaceae</taxon>
        <taxon>Segatella</taxon>
    </lineage>
</organism>
<accession>A0AA90VCH3</accession>
<evidence type="ECO:0000313" key="2">
    <source>
        <dbReference type="EMBL" id="MQN78320.1"/>
    </source>
</evidence>
<comment type="caution">
    <text evidence="2">The sequence shown here is derived from an EMBL/GenBank/DDBJ whole genome shotgun (WGS) entry which is preliminary data.</text>
</comment>
<dbReference type="EMBL" id="VZBZ01000138">
    <property type="protein sequence ID" value="MQN78320.1"/>
    <property type="molecule type" value="Genomic_DNA"/>
</dbReference>
<dbReference type="Proteomes" id="UP000423156">
    <property type="component" value="Unassembled WGS sequence"/>
</dbReference>
<evidence type="ECO:0000256" key="1">
    <source>
        <dbReference type="SAM" id="MobiDB-lite"/>
    </source>
</evidence>